<dbReference type="InterPro" id="IPR031935">
    <property type="entry name" value="DUF4770"/>
</dbReference>
<feature type="compositionally biased region" description="Acidic residues" evidence="2">
    <location>
        <begin position="405"/>
        <end position="426"/>
    </location>
</feature>
<evidence type="ECO:0000259" key="3">
    <source>
        <dbReference type="Pfam" id="PF15994"/>
    </source>
</evidence>
<feature type="compositionally biased region" description="Basic and acidic residues" evidence="2">
    <location>
        <begin position="291"/>
        <end position="302"/>
    </location>
</feature>
<protein>
    <submittedName>
        <fullName evidence="4">DUF4770 domain-containing protein</fullName>
    </submittedName>
</protein>
<dbReference type="PANTHER" id="PTHR41967:SF6">
    <property type="entry name" value="FI19406P1-RELATED"/>
    <property type="match status" value="1"/>
</dbReference>
<dbReference type="HOGENOM" id="CLU_465872_0_0_1"/>
<keyword evidence="1" id="KW-0175">Coiled coil</keyword>
<evidence type="ECO:0000313" key="4">
    <source>
        <dbReference type="EnsemblMetazoa" id="RPRC012891-PA"/>
    </source>
</evidence>
<feature type="coiled-coil region" evidence="1">
    <location>
        <begin position="240"/>
        <end position="267"/>
    </location>
</feature>
<name>T1I9B9_RHOPR</name>
<dbReference type="Pfam" id="PF15994">
    <property type="entry name" value="DUF4770"/>
    <property type="match status" value="1"/>
</dbReference>
<dbReference type="AlphaFoldDB" id="T1I9B9"/>
<evidence type="ECO:0000313" key="5">
    <source>
        <dbReference type="Proteomes" id="UP000015103"/>
    </source>
</evidence>
<dbReference type="VEuPathDB" id="VectorBase:RPRC012891"/>
<proteinExistence type="predicted"/>
<keyword evidence="5" id="KW-1185">Reference proteome</keyword>
<accession>T1I9B9</accession>
<evidence type="ECO:0000256" key="1">
    <source>
        <dbReference type="SAM" id="Coils"/>
    </source>
</evidence>
<dbReference type="PANTHER" id="PTHR41967">
    <property type="entry name" value="FI19406P1-RELATED"/>
    <property type="match status" value="1"/>
</dbReference>
<sequence length="586" mass="68035">MKLIDSVPETIMEDQQKGTVRGIQLLLYEFGIYPKLNSSLLKKCMEESEADPIKFLFLVHREVSKMETEDYEREFFQAKQAGKQISPFSLNERLLLSGVFHVHFDTFLKKLEDILPPGYKPPKSKSLKSLAASSHSIYFSERLVKPTEAKNRKTLEALNKKLEDVETNDTHLEEFPNAKVSSLLLDVVKHQVLLGKKVLKPKTKLPSCPYLQPQPINEKSWIEERAEAEYVRKILRDQKFREEMSTREKYKKEMDLKEREKKFQEKTDDLVQRAHSAEIKGMLNPQPPSKESLKEKGKPTREHKNVVVQRMYPSFKVIEDICKLKNFSHVFIYIFFSEEEEQEHSTGIPRLDRLIKYQEISPKLSTHFENQKQNYEKKIIEFTAKFEELEKLAAEKISEISETSTETEDDDSFLDDEESDSDSVDDDDKKSIRSDVGSGSKENELMNDNVEIFEKSVEQIGEPAKLKKVEAKTSLNELGLFNKVSAPNEETNKVSLKDTEERSIEKNWGTERIKVHAYKSDKEKFIDDLMSDEETLKSVVFNGKDSLFFKLKRNNAKGKEVMDKRECLCIEEVVEDEEATTKIELI</sequence>
<reference evidence="4" key="1">
    <citation type="submission" date="2015-05" db="UniProtKB">
        <authorList>
            <consortium name="EnsemblMetazoa"/>
        </authorList>
    </citation>
    <scope>IDENTIFICATION</scope>
</reference>
<feature type="region of interest" description="Disordered" evidence="2">
    <location>
        <begin position="397"/>
        <end position="445"/>
    </location>
</feature>
<dbReference type="Proteomes" id="UP000015103">
    <property type="component" value="Unassembled WGS sequence"/>
</dbReference>
<dbReference type="EMBL" id="ACPB03018011">
    <property type="status" value="NOT_ANNOTATED_CDS"/>
    <property type="molecule type" value="Genomic_DNA"/>
</dbReference>
<evidence type="ECO:0000256" key="2">
    <source>
        <dbReference type="SAM" id="MobiDB-lite"/>
    </source>
</evidence>
<feature type="region of interest" description="Disordered" evidence="2">
    <location>
        <begin position="278"/>
        <end position="302"/>
    </location>
</feature>
<feature type="domain" description="DUF4770" evidence="3">
    <location>
        <begin position="27"/>
        <end position="221"/>
    </location>
</feature>
<dbReference type="EnsemblMetazoa" id="RPRC012891-RA">
    <property type="protein sequence ID" value="RPRC012891-PA"/>
    <property type="gene ID" value="RPRC012891"/>
</dbReference>
<dbReference type="InParanoid" id="T1I9B9"/>
<organism evidence="4 5">
    <name type="scientific">Rhodnius prolixus</name>
    <name type="common">Triatomid bug</name>
    <dbReference type="NCBI Taxonomy" id="13249"/>
    <lineage>
        <taxon>Eukaryota</taxon>
        <taxon>Metazoa</taxon>
        <taxon>Ecdysozoa</taxon>
        <taxon>Arthropoda</taxon>
        <taxon>Hexapoda</taxon>
        <taxon>Insecta</taxon>
        <taxon>Pterygota</taxon>
        <taxon>Neoptera</taxon>
        <taxon>Paraneoptera</taxon>
        <taxon>Hemiptera</taxon>
        <taxon>Heteroptera</taxon>
        <taxon>Panheteroptera</taxon>
        <taxon>Cimicomorpha</taxon>
        <taxon>Reduviidae</taxon>
        <taxon>Triatominae</taxon>
        <taxon>Rhodnius</taxon>
    </lineage>
</organism>